<dbReference type="Pfam" id="PF00181">
    <property type="entry name" value="Ribosomal_L2_N"/>
    <property type="match status" value="1"/>
</dbReference>
<feature type="domain" description="Large ribosomal subunit protein uL2 RNA-binding" evidence="8">
    <location>
        <begin position="44"/>
        <end position="120"/>
    </location>
</feature>
<evidence type="ECO:0000256" key="3">
    <source>
        <dbReference type="ARBA" id="ARBA00023274"/>
    </source>
</evidence>
<dbReference type="Gene3D" id="2.40.50.140">
    <property type="entry name" value="Nucleic acid-binding proteins"/>
    <property type="match status" value="1"/>
</dbReference>
<dbReference type="GO" id="GO:0002181">
    <property type="term" value="P:cytoplasmic translation"/>
    <property type="evidence" value="ECO:0007669"/>
    <property type="project" value="TreeGrafter"/>
</dbReference>
<accession>A0A5C5XMW8</accession>
<dbReference type="GO" id="GO:0003735">
    <property type="term" value="F:structural constituent of ribosome"/>
    <property type="evidence" value="ECO:0007669"/>
    <property type="project" value="InterPro"/>
</dbReference>
<keyword evidence="5" id="KW-0699">rRNA-binding</keyword>
<dbReference type="FunFam" id="2.30.30.30:FF:000001">
    <property type="entry name" value="50S ribosomal protein L2"/>
    <property type="match status" value="1"/>
</dbReference>
<evidence type="ECO:0000259" key="7">
    <source>
        <dbReference type="SMART" id="SM01382"/>
    </source>
</evidence>
<dbReference type="Pfam" id="PF03947">
    <property type="entry name" value="Ribosomal_L2_C"/>
    <property type="match status" value="1"/>
</dbReference>
<dbReference type="Proteomes" id="UP000316095">
    <property type="component" value="Unassembled WGS sequence"/>
</dbReference>
<dbReference type="SUPFAM" id="SSF50249">
    <property type="entry name" value="Nucleic acid-binding proteins"/>
    <property type="match status" value="1"/>
</dbReference>
<evidence type="ECO:0000256" key="1">
    <source>
        <dbReference type="ARBA" id="ARBA00005636"/>
    </source>
</evidence>
<organism evidence="9 10">
    <name type="scientific">Rubinisphaera italica</name>
    <dbReference type="NCBI Taxonomy" id="2527969"/>
    <lineage>
        <taxon>Bacteria</taxon>
        <taxon>Pseudomonadati</taxon>
        <taxon>Planctomycetota</taxon>
        <taxon>Planctomycetia</taxon>
        <taxon>Planctomycetales</taxon>
        <taxon>Planctomycetaceae</taxon>
        <taxon>Rubinisphaera</taxon>
    </lineage>
</organism>
<dbReference type="AlphaFoldDB" id="A0A5C5XMW8"/>
<evidence type="ECO:0000259" key="8">
    <source>
        <dbReference type="SMART" id="SM01383"/>
    </source>
</evidence>
<dbReference type="InterPro" id="IPR008991">
    <property type="entry name" value="Translation_prot_SH3-like_sf"/>
</dbReference>
<dbReference type="OrthoDB" id="9778722at2"/>
<dbReference type="FunFam" id="4.10.950.10:FF:000001">
    <property type="entry name" value="50S ribosomal protein L2"/>
    <property type="match status" value="1"/>
</dbReference>
<feature type="compositionally biased region" description="Basic residues" evidence="6">
    <location>
        <begin position="256"/>
        <end position="284"/>
    </location>
</feature>
<dbReference type="InterPro" id="IPR012340">
    <property type="entry name" value="NA-bd_OB-fold"/>
</dbReference>
<comment type="similarity">
    <text evidence="1 5">Belongs to the universal ribosomal protein uL2 family.</text>
</comment>
<dbReference type="Gene3D" id="4.10.950.10">
    <property type="entry name" value="Ribosomal protein L2, domain 3"/>
    <property type="match status" value="1"/>
</dbReference>
<keyword evidence="3 5" id="KW-0687">Ribonucleoprotein</keyword>
<dbReference type="InterPro" id="IPR022666">
    <property type="entry name" value="Ribosomal_uL2_RNA-bd_dom"/>
</dbReference>
<sequence length="284" mass="31060">MGIRQYKPTSPGRRNASVSDFADITDKKKKPEKSLLKRLKKHSGRNNQGKITVRHRGGGHRKMYRVIDFKRRTDGVTAEVISVEYDPNRTCRIALLQYEGGEKAYILAPVGLKAGDKLENGPKADPKMGNCLPLANIPAGSEIHAIEMQPGRGAQLCRSAGGVAVMNATEGGWAQITLPSGEVRRLPSSCRATIGQLGNTEHSKVRLGKAGRKRWKGRRPHVRGTVMNPVAHPMGGGEGRNSGGRHPCSPTGKLAKGGRTRKRKKASTKAIIRRRKSRRYGQLK</sequence>
<keyword evidence="10" id="KW-1185">Reference proteome</keyword>
<dbReference type="FunFam" id="2.40.50.140:FF:000003">
    <property type="entry name" value="50S ribosomal protein L2"/>
    <property type="match status" value="1"/>
</dbReference>
<dbReference type="GO" id="GO:0015934">
    <property type="term" value="C:large ribosomal subunit"/>
    <property type="evidence" value="ECO:0007669"/>
    <property type="project" value="InterPro"/>
</dbReference>
<dbReference type="InterPro" id="IPR005880">
    <property type="entry name" value="Ribosomal_uL2_bac/org-type"/>
</dbReference>
<dbReference type="EMBL" id="SJPG01000001">
    <property type="protein sequence ID" value="TWT63092.1"/>
    <property type="molecule type" value="Genomic_DNA"/>
</dbReference>
<dbReference type="InterPro" id="IPR022669">
    <property type="entry name" value="Ribosomal_uL2_C"/>
</dbReference>
<dbReference type="PANTHER" id="PTHR13691">
    <property type="entry name" value="RIBOSOMAL PROTEIN L2"/>
    <property type="match status" value="1"/>
</dbReference>
<evidence type="ECO:0000313" key="9">
    <source>
        <dbReference type="EMBL" id="TWT63092.1"/>
    </source>
</evidence>
<evidence type="ECO:0000256" key="6">
    <source>
        <dbReference type="SAM" id="MobiDB-lite"/>
    </source>
</evidence>
<keyword evidence="5" id="KW-0694">RNA-binding</keyword>
<dbReference type="HAMAP" id="MF_01320_B">
    <property type="entry name" value="Ribosomal_uL2_B"/>
    <property type="match status" value="1"/>
</dbReference>
<evidence type="ECO:0000256" key="5">
    <source>
        <dbReference type="HAMAP-Rule" id="MF_01320"/>
    </source>
</evidence>
<name>A0A5C5XMW8_9PLAN</name>
<comment type="caution">
    <text evidence="9">The sequence shown here is derived from an EMBL/GenBank/DDBJ whole genome shotgun (WGS) entry which is preliminary data.</text>
</comment>
<dbReference type="PIRSF" id="PIRSF002158">
    <property type="entry name" value="Ribosomal_L2"/>
    <property type="match status" value="1"/>
</dbReference>
<proteinExistence type="inferred from homology"/>
<dbReference type="InterPro" id="IPR014726">
    <property type="entry name" value="Ribosomal_uL2_dom3"/>
</dbReference>
<comment type="subunit">
    <text evidence="5">Part of the 50S ribosomal subunit. Forms a bridge to the 30S subunit in the 70S ribosome.</text>
</comment>
<dbReference type="PANTHER" id="PTHR13691:SF5">
    <property type="entry name" value="LARGE RIBOSOMAL SUBUNIT PROTEIN UL2M"/>
    <property type="match status" value="1"/>
</dbReference>
<keyword evidence="2 5" id="KW-0689">Ribosomal protein</keyword>
<comment type="function">
    <text evidence="5">One of the primary rRNA binding proteins. Required for association of the 30S and 50S subunits to form the 70S ribosome, for tRNA binding and peptide bond formation. It has been suggested to have peptidyltransferase activity; this is somewhat controversial. Makes several contacts with the 16S rRNA in the 70S ribosome.</text>
</comment>
<dbReference type="SUPFAM" id="SSF50104">
    <property type="entry name" value="Translation proteins SH3-like domain"/>
    <property type="match status" value="1"/>
</dbReference>
<dbReference type="SMART" id="SM01382">
    <property type="entry name" value="Ribosomal_L2_C"/>
    <property type="match status" value="1"/>
</dbReference>
<feature type="region of interest" description="Disordered" evidence="6">
    <location>
        <begin position="1"/>
        <end position="30"/>
    </location>
</feature>
<dbReference type="GO" id="GO:0019843">
    <property type="term" value="F:rRNA binding"/>
    <property type="evidence" value="ECO:0007669"/>
    <property type="project" value="UniProtKB-UniRule"/>
</dbReference>
<dbReference type="GO" id="GO:0016740">
    <property type="term" value="F:transferase activity"/>
    <property type="evidence" value="ECO:0007669"/>
    <property type="project" value="InterPro"/>
</dbReference>
<protein>
    <recommendedName>
        <fullName evidence="4 5">Large ribosomal subunit protein uL2</fullName>
    </recommendedName>
</protein>
<feature type="domain" description="Large ribosomal subunit protein uL2 C-terminal" evidence="7">
    <location>
        <begin position="126"/>
        <end position="254"/>
    </location>
</feature>
<feature type="region of interest" description="Disordered" evidence="6">
    <location>
        <begin position="224"/>
        <end position="284"/>
    </location>
</feature>
<dbReference type="SMART" id="SM01383">
    <property type="entry name" value="Ribosomal_L2"/>
    <property type="match status" value="1"/>
</dbReference>
<dbReference type="InterPro" id="IPR002171">
    <property type="entry name" value="Ribosomal_uL2"/>
</dbReference>
<dbReference type="NCBIfam" id="TIGR01171">
    <property type="entry name" value="rplB_bact"/>
    <property type="match status" value="1"/>
</dbReference>
<gene>
    <name evidence="5 9" type="primary">rplB</name>
    <name evidence="9" type="ORF">Pan54_38430</name>
</gene>
<reference evidence="9 10" key="1">
    <citation type="submission" date="2019-02" db="EMBL/GenBank/DDBJ databases">
        <title>Deep-cultivation of Planctomycetes and their phenomic and genomic characterization uncovers novel biology.</title>
        <authorList>
            <person name="Wiegand S."/>
            <person name="Jogler M."/>
            <person name="Boedeker C."/>
            <person name="Pinto D."/>
            <person name="Vollmers J."/>
            <person name="Rivas-Marin E."/>
            <person name="Kohn T."/>
            <person name="Peeters S.H."/>
            <person name="Heuer A."/>
            <person name="Rast P."/>
            <person name="Oberbeckmann S."/>
            <person name="Bunk B."/>
            <person name="Jeske O."/>
            <person name="Meyerdierks A."/>
            <person name="Storesund J.E."/>
            <person name="Kallscheuer N."/>
            <person name="Luecker S."/>
            <person name="Lage O.M."/>
            <person name="Pohl T."/>
            <person name="Merkel B.J."/>
            <person name="Hornburger P."/>
            <person name="Mueller R.-W."/>
            <person name="Bruemmer F."/>
            <person name="Labrenz M."/>
            <person name="Spormann A.M."/>
            <person name="Op Den Camp H."/>
            <person name="Overmann J."/>
            <person name="Amann R."/>
            <person name="Jetten M.S.M."/>
            <person name="Mascher T."/>
            <person name="Medema M.H."/>
            <person name="Devos D.P."/>
            <person name="Kaster A.-K."/>
            <person name="Ovreas L."/>
            <person name="Rohde M."/>
            <person name="Galperin M.Y."/>
            <person name="Jogler C."/>
        </authorList>
    </citation>
    <scope>NUCLEOTIDE SEQUENCE [LARGE SCALE GENOMIC DNA]</scope>
    <source>
        <strain evidence="9 10">Pan54</strain>
    </source>
</reference>
<dbReference type="Gene3D" id="2.30.30.30">
    <property type="match status" value="1"/>
</dbReference>
<evidence type="ECO:0000256" key="4">
    <source>
        <dbReference type="ARBA" id="ARBA00035242"/>
    </source>
</evidence>
<dbReference type="InterPro" id="IPR014722">
    <property type="entry name" value="Rib_uL2_dom2"/>
</dbReference>
<dbReference type="RefSeq" id="WP_146504879.1">
    <property type="nucleotide sequence ID" value="NZ_SJPG01000001.1"/>
</dbReference>
<evidence type="ECO:0000256" key="2">
    <source>
        <dbReference type="ARBA" id="ARBA00022980"/>
    </source>
</evidence>
<evidence type="ECO:0000313" key="10">
    <source>
        <dbReference type="Proteomes" id="UP000316095"/>
    </source>
</evidence>